<proteinExistence type="predicted"/>
<protein>
    <submittedName>
        <fullName evidence="7">TetR family transcriptional regulator</fullName>
    </submittedName>
</protein>
<keyword evidence="1" id="KW-0678">Repressor</keyword>
<dbReference type="InterPro" id="IPR009057">
    <property type="entry name" value="Homeodomain-like_sf"/>
</dbReference>
<dbReference type="EMBL" id="CP104213">
    <property type="protein sequence ID" value="UWX65544.1"/>
    <property type="molecule type" value="Genomic_DNA"/>
</dbReference>
<dbReference type="SUPFAM" id="SSF46689">
    <property type="entry name" value="Homeodomain-like"/>
    <property type="match status" value="1"/>
</dbReference>
<reference evidence="7" key="1">
    <citation type="submission" date="2022-09" db="EMBL/GenBank/DDBJ databases">
        <title>genome sequence of Deinococcus rubellus.</title>
        <authorList>
            <person name="Srinivasan S."/>
        </authorList>
    </citation>
    <scope>NUCLEOTIDE SEQUENCE</scope>
    <source>
        <strain evidence="7">Ant6</strain>
    </source>
</reference>
<evidence type="ECO:0000259" key="6">
    <source>
        <dbReference type="PROSITE" id="PS50977"/>
    </source>
</evidence>
<dbReference type="Pfam" id="PF13977">
    <property type="entry name" value="TetR_C_6"/>
    <property type="match status" value="1"/>
</dbReference>
<feature type="domain" description="HTH tetR-type" evidence="6">
    <location>
        <begin position="11"/>
        <end position="71"/>
    </location>
</feature>
<evidence type="ECO:0000256" key="2">
    <source>
        <dbReference type="ARBA" id="ARBA00023015"/>
    </source>
</evidence>
<dbReference type="Proteomes" id="UP001060261">
    <property type="component" value="Chromosome"/>
</dbReference>
<dbReference type="PROSITE" id="PS50977">
    <property type="entry name" value="HTH_TETR_2"/>
    <property type="match status" value="1"/>
</dbReference>
<evidence type="ECO:0000256" key="5">
    <source>
        <dbReference type="PROSITE-ProRule" id="PRU00335"/>
    </source>
</evidence>
<evidence type="ECO:0000256" key="4">
    <source>
        <dbReference type="ARBA" id="ARBA00023163"/>
    </source>
</evidence>
<dbReference type="PANTHER" id="PTHR30055">
    <property type="entry name" value="HTH-TYPE TRANSCRIPTIONAL REGULATOR RUTR"/>
    <property type="match status" value="1"/>
</dbReference>
<evidence type="ECO:0000313" key="8">
    <source>
        <dbReference type="Proteomes" id="UP001060261"/>
    </source>
</evidence>
<dbReference type="PANTHER" id="PTHR30055:SF228">
    <property type="entry name" value="TRANSCRIPTIONAL REGULATOR-RELATED"/>
    <property type="match status" value="1"/>
</dbReference>
<feature type="DNA-binding region" description="H-T-H motif" evidence="5">
    <location>
        <begin position="34"/>
        <end position="53"/>
    </location>
</feature>
<dbReference type="InterPro" id="IPR001647">
    <property type="entry name" value="HTH_TetR"/>
</dbReference>
<evidence type="ECO:0000313" key="7">
    <source>
        <dbReference type="EMBL" id="UWX65544.1"/>
    </source>
</evidence>
<dbReference type="Gene3D" id="1.10.357.10">
    <property type="entry name" value="Tetracycline Repressor, domain 2"/>
    <property type="match status" value="1"/>
</dbReference>
<keyword evidence="4" id="KW-0804">Transcription</keyword>
<organism evidence="7 8">
    <name type="scientific">Deinococcus rubellus</name>
    <dbReference type="NCBI Taxonomy" id="1889240"/>
    <lineage>
        <taxon>Bacteria</taxon>
        <taxon>Thermotogati</taxon>
        <taxon>Deinococcota</taxon>
        <taxon>Deinococci</taxon>
        <taxon>Deinococcales</taxon>
        <taxon>Deinococcaceae</taxon>
        <taxon>Deinococcus</taxon>
    </lineage>
</organism>
<evidence type="ECO:0000256" key="3">
    <source>
        <dbReference type="ARBA" id="ARBA00023125"/>
    </source>
</evidence>
<gene>
    <name evidence="7" type="ORF">N0D28_07820</name>
</gene>
<evidence type="ECO:0000256" key="1">
    <source>
        <dbReference type="ARBA" id="ARBA00022491"/>
    </source>
</evidence>
<keyword evidence="8" id="KW-1185">Reference proteome</keyword>
<dbReference type="InterPro" id="IPR036271">
    <property type="entry name" value="Tet_transcr_reg_TetR-rel_C_sf"/>
</dbReference>
<dbReference type="InterPro" id="IPR039538">
    <property type="entry name" value="BetI_C"/>
</dbReference>
<sequence>MARRVDPVQDRLRRAALEQAAYQAIFECGFASVTLGDIAARAGVSKGTLAYHFGSKEELLAAVMRRFVRTVTAATRRALRLADGPEAKLRAYVDNQFYGMLNTRRFYTVSLDLLSAAARSEALMTVQRGFVAANLSLDAELAALGTGDPGQPASLEARAWQLRALVDGLSMRFLSDPAPDLDRYRQVCLTGLRALLWPRLDGIQKG</sequence>
<dbReference type="SUPFAM" id="SSF48498">
    <property type="entry name" value="Tetracyclin repressor-like, C-terminal domain"/>
    <property type="match status" value="1"/>
</dbReference>
<dbReference type="Pfam" id="PF00440">
    <property type="entry name" value="TetR_N"/>
    <property type="match status" value="1"/>
</dbReference>
<dbReference type="InterPro" id="IPR050109">
    <property type="entry name" value="HTH-type_TetR-like_transc_reg"/>
</dbReference>
<keyword evidence="2" id="KW-0805">Transcription regulation</keyword>
<name>A0ABY5YMT6_9DEIO</name>
<dbReference type="PRINTS" id="PR00455">
    <property type="entry name" value="HTHTETR"/>
</dbReference>
<keyword evidence="3 5" id="KW-0238">DNA-binding</keyword>
<dbReference type="RefSeq" id="WP_260561800.1">
    <property type="nucleotide sequence ID" value="NZ_BAABEC010000008.1"/>
</dbReference>
<accession>A0ABY5YMT6</accession>